<evidence type="ECO:0000256" key="3">
    <source>
        <dbReference type="ARBA" id="ARBA00022691"/>
    </source>
</evidence>
<dbReference type="PANTHER" id="PTHR35897">
    <property type="entry name" value="METHYLTRANSFERASE AUSD"/>
    <property type="match status" value="1"/>
</dbReference>
<dbReference type="EMBL" id="JADNYJ010000074">
    <property type="protein sequence ID" value="KAF8890822.1"/>
    <property type="molecule type" value="Genomic_DNA"/>
</dbReference>
<dbReference type="Gene3D" id="3.40.50.150">
    <property type="entry name" value="Vaccinia Virus protein VP39"/>
    <property type="match status" value="1"/>
</dbReference>
<keyword evidence="3" id="KW-0949">S-adenosyl-L-methionine</keyword>
<dbReference type="InterPro" id="IPR051654">
    <property type="entry name" value="Meroterpenoid_MTases"/>
</dbReference>
<dbReference type="OrthoDB" id="2094832at2759"/>
<dbReference type="GO" id="GO:0016740">
    <property type="term" value="F:transferase activity"/>
    <property type="evidence" value="ECO:0007669"/>
    <property type="project" value="UniProtKB-KW"/>
</dbReference>
<organism evidence="5 6">
    <name type="scientific">Gymnopilus junonius</name>
    <name type="common">Spectacular rustgill mushroom</name>
    <name type="synonym">Gymnopilus spectabilis subsp. junonius</name>
    <dbReference type="NCBI Taxonomy" id="109634"/>
    <lineage>
        <taxon>Eukaryota</taxon>
        <taxon>Fungi</taxon>
        <taxon>Dikarya</taxon>
        <taxon>Basidiomycota</taxon>
        <taxon>Agaricomycotina</taxon>
        <taxon>Agaricomycetes</taxon>
        <taxon>Agaricomycetidae</taxon>
        <taxon>Agaricales</taxon>
        <taxon>Agaricineae</taxon>
        <taxon>Hymenogastraceae</taxon>
        <taxon>Gymnopilus</taxon>
    </lineage>
</organism>
<evidence type="ECO:0008006" key="7">
    <source>
        <dbReference type="Google" id="ProtNLM"/>
    </source>
</evidence>
<keyword evidence="6" id="KW-1185">Reference proteome</keyword>
<dbReference type="AlphaFoldDB" id="A0A9P5NJN0"/>
<dbReference type="SUPFAM" id="SSF53335">
    <property type="entry name" value="S-adenosyl-L-methionine-dependent methyltransferases"/>
    <property type="match status" value="1"/>
</dbReference>
<evidence type="ECO:0000313" key="5">
    <source>
        <dbReference type="EMBL" id="KAF8890822.1"/>
    </source>
</evidence>
<dbReference type="PANTHER" id="PTHR35897:SF1">
    <property type="entry name" value="METHYLTRANSFERASE AUSD"/>
    <property type="match status" value="1"/>
</dbReference>
<evidence type="ECO:0000256" key="2">
    <source>
        <dbReference type="ARBA" id="ARBA00022679"/>
    </source>
</evidence>
<name>A0A9P5NJN0_GYMJU</name>
<keyword evidence="2" id="KW-0808">Transferase</keyword>
<evidence type="ECO:0000256" key="1">
    <source>
        <dbReference type="ARBA" id="ARBA00005179"/>
    </source>
</evidence>
<proteinExistence type="inferred from homology"/>
<comment type="caution">
    <text evidence="5">The sequence shown here is derived from an EMBL/GenBank/DDBJ whole genome shotgun (WGS) entry which is preliminary data.</text>
</comment>
<gene>
    <name evidence="5" type="ORF">CPB84DRAFT_1749022</name>
</gene>
<evidence type="ECO:0000256" key="4">
    <source>
        <dbReference type="ARBA" id="ARBA00038314"/>
    </source>
</evidence>
<evidence type="ECO:0000313" key="6">
    <source>
        <dbReference type="Proteomes" id="UP000724874"/>
    </source>
</evidence>
<dbReference type="InterPro" id="IPR029063">
    <property type="entry name" value="SAM-dependent_MTases_sf"/>
</dbReference>
<comment type="pathway">
    <text evidence="1">Secondary metabolite biosynthesis.</text>
</comment>
<comment type="similarity">
    <text evidence="4">Belongs to the class I-like SAM-binding methyltransferase superfamily.</text>
</comment>
<protein>
    <recommendedName>
        <fullName evidence="7">Methyltransferase domain-containing protein</fullName>
    </recommendedName>
</protein>
<sequence length="306" mass="34267">MENSIWADPATKPKLDPNIYQLHGDLLLFFKEQTGIQDEDELKQHVLGVQAKAYEIFGYPCIRLLTFLQLGISELPGYKHVLSLLEKYPDPILLDIGCCFGVDVRKVVVDGWPVDKIIGSDIQQGFWDFGHLLFKSTPESFPAGFIVGDAFDSALIDPESKGLDENAPLPPLNQLKSLSPLLHKISAIHVSSVFHLFSEERQRELAGRLLSLLAIRPGSIILGMHCGLQEAGIWEGLEESNFRMFCHSPNSWKKLWKDLFKEAGYDEQKVEVDAALLDVKTANPVGSTDEALPVNWTMLVWSVKII</sequence>
<reference evidence="5" key="1">
    <citation type="submission" date="2020-11" db="EMBL/GenBank/DDBJ databases">
        <authorList>
            <consortium name="DOE Joint Genome Institute"/>
            <person name="Ahrendt S."/>
            <person name="Riley R."/>
            <person name="Andreopoulos W."/>
            <person name="LaButti K."/>
            <person name="Pangilinan J."/>
            <person name="Ruiz-duenas F.J."/>
            <person name="Barrasa J.M."/>
            <person name="Sanchez-Garcia M."/>
            <person name="Camarero S."/>
            <person name="Miyauchi S."/>
            <person name="Serrano A."/>
            <person name="Linde D."/>
            <person name="Babiker R."/>
            <person name="Drula E."/>
            <person name="Ayuso-Fernandez I."/>
            <person name="Pacheco R."/>
            <person name="Padilla G."/>
            <person name="Ferreira P."/>
            <person name="Barriuso J."/>
            <person name="Kellner H."/>
            <person name="Castanera R."/>
            <person name="Alfaro M."/>
            <person name="Ramirez L."/>
            <person name="Pisabarro A.G."/>
            <person name="Kuo A."/>
            <person name="Tritt A."/>
            <person name="Lipzen A."/>
            <person name="He G."/>
            <person name="Yan M."/>
            <person name="Ng V."/>
            <person name="Cullen D."/>
            <person name="Martin F."/>
            <person name="Rosso M.-N."/>
            <person name="Henrissat B."/>
            <person name="Hibbett D."/>
            <person name="Martinez A.T."/>
            <person name="Grigoriev I.V."/>
        </authorList>
    </citation>
    <scope>NUCLEOTIDE SEQUENCE</scope>
    <source>
        <strain evidence="5">AH 44721</strain>
    </source>
</reference>
<accession>A0A9P5NJN0</accession>
<dbReference type="Proteomes" id="UP000724874">
    <property type="component" value="Unassembled WGS sequence"/>
</dbReference>